<gene>
    <name evidence="1" type="ORF">CGI_10000106</name>
</gene>
<sequence>MNLNPLDYPVDAPEPETKTDFRKRLFCNTGGCFGRRKRSTSQTLERRLNNRGSKDSDEFVFLLKHANKQKGGEGAYVWIFYVIKRKKIEETEVPFFVATCHEMTNSRKDVTTKFNGKSIDA</sequence>
<dbReference type="InParanoid" id="K1P8L7"/>
<reference evidence="1" key="1">
    <citation type="journal article" date="2012" name="Nature">
        <title>The oyster genome reveals stress adaptation and complexity of shell formation.</title>
        <authorList>
            <person name="Zhang G."/>
            <person name="Fang X."/>
            <person name="Guo X."/>
            <person name="Li L."/>
            <person name="Luo R."/>
            <person name="Xu F."/>
            <person name="Yang P."/>
            <person name="Zhang L."/>
            <person name="Wang X."/>
            <person name="Qi H."/>
            <person name="Xiong Z."/>
            <person name="Que H."/>
            <person name="Xie Y."/>
            <person name="Holland P.W."/>
            <person name="Paps J."/>
            <person name="Zhu Y."/>
            <person name="Wu F."/>
            <person name="Chen Y."/>
            <person name="Wang J."/>
            <person name="Peng C."/>
            <person name="Meng J."/>
            <person name="Yang L."/>
            <person name="Liu J."/>
            <person name="Wen B."/>
            <person name="Zhang N."/>
            <person name="Huang Z."/>
            <person name="Zhu Q."/>
            <person name="Feng Y."/>
            <person name="Mount A."/>
            <person name="Hedgecock D."/>
            <person name="Xu Z."/>
            <person name="Liu Y."/>
            <person name="Domazet-Loso T."/>
            <person name="Du Y."/>
            <person name="Sun X."/>
            <person name="Zhang S."/>
            <person name="Liu B."/>
            <person name="Cheng P."/>
            <person name="Jiang X."/>
            <person name="Li J."/>
            <person name="Fan D."/>
            <person name="Wang W."/>
            <person name="Fu W."/>
            <person name="Wang T."/>
            <person name="Wang B."/>
            <person name="Zhang J."/>
            <person name="Peng Z."/>
            <person name="Li Y."/>
            <person name="Li N."/>
            <person name="Wang J."/>
            <person name="Chen M."/>
            <person name="He Y."/>
            <person name="Tan F."/>
            <person name="Song X."/>
            <person name="Zheng Q."/>
            <person name="Huang R."/>
            <person name="Yang H."/>
            <person name="Du X."/>
            <person name="Chen L."/>
            <person name="Yang M."/>
            <person name="Gaffney P.M."/>
            <person name="Wang S."/>
            <person name="Luo L."/>
            <person name="She Z."/>
            <person name="Ming Y."/>
            <person name="Huang W."/>
            <person name="Zhang S."/>
            <person name="Huang B."/>
            <person name="Zhang Y."/>
            <person name="Qu T."/>
            <person name="Ni P."/>
            <person name="Miao G."/>
            <person name="Wang J."/>
            <person name="Wang Q."/>
            <person name="Steinberg C.E."/>
            <person name="Wang H."/>
            <person name="Li N."/>
            <person name="Qian L."/>
            <person name="Zhang G."/>
            <person name="Li Y."/>
            <person name="Yang H."/>
            <person name="Liu X."/>
            <person name="Wang J."/>
            <person name="Yin Y."/>
            <person name="Wang J."/>
        </authorList>
    </citation>
    <scope>NUCLEOTIDE SEQUENCE [LARGE SCALE GENOMIC DNA]</scope>
    <source>
        <strain evidence="1">05x7-T-G4-1.051#20</strain>
    </source>
</reference>
<dbReference type="EMBL" id="JH821507">
    <property type="protein sequence ID" value="EKC17863.1"/>
    <property type="molecule type" value="Genomic_DNA"/>
</dbReference>
<accession>K1P8L7</accession>
<dbReference type="HOGENOM" id="CLU_2040288_0_0_1"/>
<evidence type="ECO:0000313" key="1">
    <source>
        <dbReference type="EMBL" id="EKC17863.1"/>
    </source>
</evidence>
<name>K1P8L7_MAGGI</name>
<proteinExistence type="predicted"/>
<protein>
    <submittedName>
        <fullName evidence="1">Uncharacterized protein</fullName>
    </submittedName>
</protein>
<organism evidence="1">
    <name type="scientific">Magallana gigas</name>
    <name type="common">Pacific oyster</name>
    <name type="synonym">Crassostrea gigas</name>
    <dbReference type="NCBI Taxonomy" id="29159"/>
    <lineage>
        <taxon>Eukaryota</taxon>
        <taxon>Metazoa</taxon>
        <taxon>Spiralia</taxon>
        <taxon>Lophotrochozoa</taxon>
        <taxon>Mollusca</taxon>
        <taxon>Bivalvia</taxon>
        <taxon>Autobranchia</taxon>
        <taxon>Pteriomorphia</taxon>
        <taxon>Ostreida</taxon>
        <taxon>Ostreoidea</taxon>
        <taxon>Ostreidae</taxon>
        <taxon>Magallana</taxon>
    </lineage>
</organism>
<dbReference type="AlphaFoldDB" id="K1P8L7"/>